<dbReference type="InterPro" id="IPR027417">
    <property type="entry name" value="P-loop_NTPase"/>
</dbReference>
<keyword evidence="5 10" id="KW-0067">ATP-binding</keyword>
<dbReference type="GO" id="GO:0005886">
    <property type="term" value="C:plasma membrane"/>
    <property type="evidence" value="ECO:0007669"/>
    <property type="project" value="UniProtKB-SubCell"/>
</dbReference>
<evidence type="ECO:0000259" key="9">
    <source>
        <dbReference type="PROSITE" id="PS50893"/>
    </source>
</evidence>
<dbReference type="Gene3D" id="3.40.50.300">
    <property type="entry name" value="P-loop containing nucleotide triphosphate hydrolases"/>
    <property type="match status" value="1"/>
</dbReference>
<dbReference type="GO" id="GO:0046677">
    <property type="term" value="P:response to antibiotic"/>
    <property type="evidence" value="ECO:0007669"/>
    <property type="project" value="UniProtKB-KW"/>
</dbReference>
<dbReference type="GO" id="GO:0016887">
    <property type="term" value="F:ATP hydrolysis activity"/>
    <property type="evidence" value="ECO:0007669"/>
    <property type="project" value="InterPro"/>
</dbReference>
<dbReference type="InterPro" id="IPR017871">
    <property type="entry name" value="ABC_transporter-like_CS"/>
</dbReference>
<dbReference type="PANTHER" id="PTHR42711:SF18">
    <property type="entry name" value="ABC TRANSPORTER, ATP-BINDING PROTEIN"/>
    <property type="match status" value="1"/>
</dbReference>
<comment type="subcellular location">
    <subcellularLocation>
        <location evidence="1">Cell membrane</location>
        <topology evidence="1">Peripheral membrane protein</topology>
    </subcellularLocation>
</comment>
<reference evidence="10 11" key="2">
    <citation type="journal article" date="2009" name="Genome Res.">
        <title>Ortho-proteogenomics: multiple proteomes investigation through orthology and a new MS-based protocol.</title>
        <authorList>
            <person name="Gallien S."/>
            <person name="Perrodou E."/>
            <person name="Carapito C."/>
            <person name="Deshayes C."/>
            <person name="Reyrat J.M."/>
            <person name="Van Dorsselaer A."/>
            <person name="Poch O."/>
            <person name="Schaeffer C."/>
            <person name="Lecompte O."/>
        </authorList>
    </citation>
    <scope>NUCLEOTIDE SEQUENCE [LARGE SCALE GENOMIC DNA]</scope>
    <source>
        <strain evidence="11">ATCC 700084 / mc(2)155</strain>
    </source>
</reference>
<keyword evidence="4" id="KW-0547">Nucleotide-binding</keyword>
<dbReference type="EMBL" id="CP001663">
    <property type="protein sequence ID" value="AFP37939.1"/>
    <property type="molecule type" value="Genomic_DNA"/>
</dbReference>
<dbReference type="SUPFAM" id="SSF52540">
    <property type="entry name" value="P-loop containing nucleoside triphosphate hydrolases"/>
    <property type="match status" value="1"/>
</dbReference>
<evidence type="ECO:0000256" key="5">
    <source>
        <dbReference type="ARBA" id="ARBA00022840"/>
    </source>
</evidence>
<keyword evidence="3" id="KW-1003">Cell membrane</keyword>
<dbReference type="AlphaFoldDB" id="I7G5S5"/>
<keyword evidence="6" id="KW-1278">Translocase</keyword>
<accession>I7G5S5</accession>
<dbReference type="PATRIC" id="fig|246196.56.peg.1514"/>
<evidence type="ECO:0000256" key="1">
    <source>
        <dbReference type="ARBA" id="ARBA00004202"/>
    </source>
</evidence>
<organism evidence="10 11">
    <name type="scientific">Mycolicibacterium smegmatis (strain ATCC 700084 / mc(2)155)</name>
    <name type="common">Mycobacterium smegmatis</name>
    <dbReference type="NCBI Taxonomy" id="246196"/>
    <lineage>
        <taxon>Bacteria</taxon>
        <taxon>Bacillati</taxon>
        <taxon>Actinomycetota</taxon>
        <taxon>Actinomycetes</taxon>
        <taxon>Mycobacteriales</taxon>
        <taxon>Mycobacteriaceae</taxon>
        <taxon>Mycolicibacterium</taxon>
    </lineage>
</organism>
<keyword evidence="8" id="KW-0046">Antibiotic resistance</keyword>
<dbReference type="PANTHER" id="PTHR42711">
    <property type="entry name" value="ABC TRANSPORTER ATP-BINDING PROTEIN"/>
    <property type="match status" value="1"/>
</dbReference>
<evidence type="ECO:0000256" key="2">
    <source>
        <dbReference type="ARBA" id="ARBA00022448"/>
    </source>
</evidence>
<name>I7G5S5_MYCS2</name>
<dbReference type="KEGG" id="msg:MSMEI_1466"/>
<dbReference type="PROSITE" id="PS50893">
    <property type="entry name" value="ABC_TRANSPORTER_2"/>
    <property type="match status" value="1"/>
</dbReference>
<dbReference type="Proteomes" id="UP000006158">
    <property type="component" value="Chromosome"/>
</dbReference>
<dbReference type="Pfam" id="PF00005">
    <property type="entry name" value="ABC_tran"/>
    <property type="match status" value="1"/>
</dbReference>
<evidence type="ECO:0000256" key="8">
    <source>
        <dbReference type="ARBA" id="ARBA00023251"/>
    </source>
</evidence>
<evidence type="ECO:0000256" key="6">
    <source>
        <dbReference type="ARBA" id="ARBA00022967"/>
    </source>
</evidence>
<evidence type="ECO:0000313" key="11">
    <source>
        <dbReference type="Proteomes" id="UP000006158"/>
    </source>
</evidence>
<reference evidence="10 11" key="1">
    <citation type="journal article" date="2007" name="Genome Biol.">
        <title>Interrupted coding sequences in Mycobacterium smegmatis: authentic mutations or sequencing errors?</title>
        <authorList>
            <person name="Deshayes C."/>
            <person name="Perrodou E."/>
            <person name="Gallien S."/>
            <person name="Euphrasie D."/>
            <person name="Schaeffer C."/>
            <person name="Van-Dorsselaer A."/>
            <person name="Poch O."/>
            <person name="Lecompte O."/>
            <person name="Reyrat J.M."/>
        </authorList>
    </citation>
    <scope>NUCLEOTIDE SEQUENCE [LARGE SCALE GENOMIC DNA]</scope>
    <source>
        <strain evidence="11">ATCC 700084 / mc(2)155</strain>
    </source>
</reference>
<feature type="domain" description="ABC transporter" evidence="9">
    <location>
        <begin position="31"/>
        <end position="259"/>
    </location>
</feature>
<dbReference type="GO" id="GO:0055085">
    <property type="term" value="P:transmembrane transport"/>
    <property type="evidence" value="ECO:0007669"/>
    <property type="project" value="UniProtKB-ARBA"/>
</dbReference>
<dbReference type="GO" id="GO:0005524">
    <property type="term" value="F:ATP binding"/>
    <property type="evidence" value="ECO:0007669"/>
    <property type="project" value="UniProtKB-KW"/>
</dbReference>
<dbReference type="FunFam" id="3.40.50.300:FF:000589">
    <property type="entry name" value="ABC transporter, ATP-binding subunit"/>
    <property type="match status" value="1"/>
</dbReference>
<dbReference type="PROSITE" id="PS00211">
    <property type="entry name" value="ABC_TRANSPORTER_1"/>
    <property type="match status" value="1"/>
</dbReference>
<dbReference type="InterPro" id="IPR003593">
    <property type="entry name" value="AAA+_ATPase"/>
</dbReference>
<protein>
    <submittedName>
        <fullName evidence="10">Antibiotic-transport ATP-binding protein ABC transporter</fullName>
    </submittedName>
</protein>
<evidence type="ECO:0000256" key="7">
    <source>
        <dbReference type="ARBA" id="ARBA00023136"/>
    </source>
</evidence>
<keyword evidence="2" id="KW-0813">Transport</keyword>
<keyword evidence="7" id="KW-0472">Membrane</keyword>
<evidence type="ECO:0000256" key="4">
    <source>
        <dbReference type="ARBA" id="ARBA00022741"/>
    </source>
</evidence>
<gene>
    <name evidence="10" type="ordered locus">MSMEI_1466</name>
</gene>
<sequence length="314" mass="34766">MGTAMMRGRKIPEQCESAGMEGRMGSASEVIDVRDLTFTYPRAAEPAVRGMDFAVGNGEIFGFLGPSGAGKSTTQKLLIGLLRGHGGQALVWGRDPVDWGQDYYQRVGVSFELPNHYLRLTGLENLQFFASLYEKQTEDPMELLHAVGLADAAYTRVGEYSKGMQMRLTFARSLINKPELLFLDEPTSGLDPVNARRVKEIVLDLKSKGRTIFLTTHDMSTADELCDRIAFVVDGSIVALDTPAELKIARSRRRVRVQYRVADGGLRTAEFGMDGLADDPEFHAVLRDHHVETIHSREASLDDVFVEVTGRQLA</sequence>
<evidence type="ECO:0000256" key="3">
    <source>
        <dbReference type="ARBA" id="ARBA00022475"/>
    </source>
</evidence>
<dbReference type="InterPro" id="IPR050763">
    <property type="entry name" value="ABC_transporter_ATP-binding"/>
</dbReference>
<dbReference type="InterPro" id="IPR003439">
    <property type="entry name" value="ABC_transporter-like_ATP-bd"/>
</dbReference>
<dbReference type="SMART" id="SM00382">
    <property type="entry name" value="AAA"/>
    <property type="match status" value="1"/>
</dbReference>
<proteinExistence type="predicted"/>
<evidence type="ECO:0000313" key="10">
    <source>
        <dbReference type="EMBL" id="AFP37939.1"/>
    </source>
</evidence>